<organism evidence="2 3">
    <name type="scientific">Ranatra chinensis</name>
    <dbReference type="NCBI Taxonomy" id="642074"/>
    <lineage>
        <taxon>Eukaryota</taxon>
        <taxon>Metazoa</taxon>
        <taxon>Ecdysozoa</taxon>
        <taxon>Arthropoda</taxon>
        <taxon>Hexapoda</taxon>
        <taxon>Insecta</taxon>
        <taxon>Pterygota</taxon>
        <taxon>Neoptera</taxon>
        <taxon>Paraneoptera</taxon>
        <taxon>Hemiptera</taxon>
        <taxon>Heteroptera</taxon>
        <taxon>Panheteroptera</taxon>
        <taxon>Nepomorpha</taxon>
        <taxon>Nepidae</taxon>
        <taxon>Ranatrinae</taxon>
        <taxon>Ranatra</taxon>
    </lineage>
</organism>
<evidence type="ECO:0000313" key="2">
    <source>
        <dbReference type="EMBL" id="KAL1130555.1"/>
    </source>
</evidence>
<feature type="compositionally biased region" description="Basic residues" evidence="1">
    <location>
        <begin position="45"/>
        <end position="54"/>
    </location>
</feature>
<dbReference type="AlphaFoldDB" id="A0ABD0YH63"/>
<feature type="region of interest" description="Disordered" evidence="1">
    <location>
        <begin position="33"/>
        <end position="65"/>
    </location>
</feature>
<keyword evidence="3" id="KW-1185">Reference proteome</keyword>
<reference evidence="2 3" key="1">
    <citation type="submission" date="2024-07" db="EMBL/GenBank/DDBJ databases">
        <title>Chromosome-level genome assembly of the water stick insect Ranatra chinensis (Heteroptera: Nepidae).</title>
        <authorList>
            <person name="Liu X."/>
        </authorList>
    </citation>
    <scope>NUCLEOTIDE SEQUENCE [LARGE SCALE GENOMIC DNA]</scope>
    <source>
        <strain evidence="2">Cailab_2021Rc</strain>
        <tissue evidence="2">Muscle</tissue>
    </source>
</reference>
<evidence type="ECO:0000313" key="3">
    <source>
        <dbReference type="Proteomes" id="UP001558652"/>
    </source>
</evidence>
<comment type="caution">
    <text evidence="2">The sequence shown here is derived from an EMBL/GenBank/DDBJ whole genome shotgun (WGS) entry which is preliminary data.</text>
</comment>
<sequence length="124" mass="14489">MRPEVDHLDWGSGAVDCWEYWCSIDWSVDHRRNGKDEPGMEIFHQIKKKKRRKSGRESEACEQEERAVLRTGAVSVVVSFRSTRARPLKDDFRLGMDTGGHRSQHWRRCPPHQIYEPPTPSNTD</sequence>
<accession>A0ABD0YH63</accession>
<proteinExistence type="predicted"/>
<evidence type="ECO:0000256" key="1">
    <source>
        <dbReference type="SAM" id="MobiDB-lite"/>
    </source>
</evidence>
<name>A0ABD0YH63_9HEMI</name>
<dbReference type="EMBL" id="JBFDAA010000007">
    <property type="protein sequence ID" value="KAL1130555.1"/>
    <property type="molecule type" value="Genomic_DNA"/>
</dbReference>
<gene>
    <name evidence="2" type="ORF">AAG570_011801</name>
</gene>
<feature type="compositionally biased region" description="Basic and acidic residues" evidence="1">
    <location>
        <begin position="55"/>
        <end position="65"/>
    </location>
</feature>
<dbReference type="Proteomes" id="UP001558652">
    <property type="component" value="Unassembled WGS sequence"/>
</dbReference>
<feature type="region of interest" description="Disordered" evidence="1">
    <location>
        <begin position="91"/>
        <end position="124"/>
    </location>
</feature>
<protein>
    <submittedName>
        <fullName evidence="2">Uncharacterized protein</fullName>
    </submittedName>
</protein>